<evidence type="ECO:0000313" key="2">
    <source>
        <dbReference type="EMBL" id="WXA93156.1"/>
    </source>
</evidence>
<dbReference type="Pfam" id="PF14520">
    <property type="entry name" value="HHH_5"/>
    <property type="match status" value="1"/>
</dbReference>
<dbReference type="InterPro" id="IPR010995">
    <property type="entry name" value="DNA_repair_Rad51/TF_NusA_a-hlx"/>
</dbReference>
<gene>
    <name evidence="2" type="ORF">LZC95_42730</name>
</gene>
<reference evidence="2 3" key="1">
    <citation type="submission" date="2021-12" db="EMBL/GenBank/DDBJ databases">
        <title>Discovery of the Pendulisporaceae a myxobacterial family with distinct sporulation behavior and unique specialized metabolism.</title>
        <authorList>
            <person name="Garcia R."/>
            <person name="Popoff A."/>
            <person name="Bader C.D."/>
            <person name="Loehr J."/>
            <person name="Walesch S."/>
            <person name="Walt C."/>
            <person name="Boldt J."/>
            <person name="Bunk B."/>
            <person name="Haeckl F.J.F.P.J."/>
            <person name="Gunesch A.P."/>
            <person name="Birkelbach J."/>
            <person name="Nuebel U."/>
            <person name="Pietschmann T."/>
            <person name="Bach T."/>
            <person name="Mueller R."/>
        </authorList>
    </citation>
    <scope>NUCLEOTIDE SEQUENCE [LARGE SCALE GENOMIC DNA]</scope>
    <source>
        <strain evidence="2 3">MSr12523</strain>
    </source>
</reference>
<dbReference type="EMBL" id="CP089982">
    <property type="protein sequence ID" value="WXA93156.1"/>
    <property type="molecule type" value="Genomic_DNA"/>
</dbReference>
<evidence type="ECO:0000313" key="3">
    <source>
        <dbReference type="Proteomes" id="UP001379533"/>
    </source>
</evidence>
<proteinExistence type="predicted"/>
<organism evidence="2 3">
    <name type="scientific">Pendulispora brunnea</name>
    <dbReference type="NCBI Taxonomy" id="2905690"/>
    <lineage>
        <taxon>Bacteria</taxon>
        <taxon>Pseudomonadati</taxon>
        <taxon>Myxococcota</taxon>
        <taxon>Myxococcia</taxon>
        <taxon>Myxococcales</taxon>
        <taxon>Sorangiineae</taxon>
        <taxon>Pendulisporaceae</taxon>
        <taxon>Pendulispora</taxon>
    </lineage>
</organism>
<evidence type="ECO:0000256" key="1">
    <source>
        <dbReference type="SAM" id="MobiDB-lite"/>
    </source>
</evidence>
<protein>
    <submittedName>
        <fullName evidence="2">Helix-hairpin-helix domain-containing protein</fullName>
    </submittedName>
</protein>
<sequence>MGGSPSTPPALDPNAPLAQPDSASVSPFTTLDLGGSFSMQSEFPPSLASTSQVDPGDVRGLFGELAAQHMQPVRDFMLELTAQPADTSWLEICEPAIRSLRRSAEGMDLPDLANALDGYGASLSAAINAGGKVIEGQVREAVLAAYTGLVTVLPEAFTLPEKSSGAQREALIVHAVLRQVPGVTRQAIDKLYGAGLTSLETLYAAKAEDLSAAAGISREVAERIVAKASAFRTERDRGRDVEREELAFTTALLRKLHEEYERATEEWADSASGSRKRHVRQARAEALLKVEIILARWGAVKLVQELDKLSFERKLEKIERYVKEEAAKTR</sequence>
<name>A0ABZ2K9V5_9BACT</name>
<dbReference type="Proteomes" id="UP001379533">
    <property type="component" value="Chromosome"/>
</dbReference>
<dbReference type="Gene3D" id="1.10.150.20">
    <property type="entry name" value="5' to 3' exonuclease, C-terminal subdomain"/>
    <property type="match status" value="1"/>
</dbReference>
<dbReference type="RefSeq" id="WP_394843753.1">
    <property type="nucleotide sequence ID" value="NZ_CP089982.1"/>
</dbReference>
<feature type="region of interest" description="Disordered" evidence="1">
    <location>
        <begin position="1"/>
        <end position="25"/>
    </location>
</feature>
<keyword evidence="3" id="KW-1185">Reference proteome</keyword>
<dbReference type="SUPFAM" id="SSF47794">
    <property type="entry name" value="Rad51 N-terminal domain-like"/>
    <property type="match status" value="1"/>
</dbReference>
<feature type="compositionally biased region" description="Pro residues" evidence="1">
    <location>
        <begin position="1"/>
        <end position="11"/>
    </location>
</feature>
<accession>A0ABZ2K9V5</accession>